<name>A0A550CB39_9AGAR</name>
<organism evidence="7 8">
    <name type="scientific">Schizophyllum amplum</name>
    <dbReference type="NCBI Taxonomy" id="97359"/>
    <lineage>
        <taxon>Eukaryota</taxon>
        <taxon>Fungi</taxon>
        <taxon>Dikarya</taxon>
        <taxon>Basidiomycota</taxon>
        <taxon>Agaricomycotina</taxon>
        <taxon>Agaricomycetes</taxon>
        <taxon>Agaricomycetidae</taxon>
        <taxon>Agaricales</taxon>
        <taxon>Schizophyllaceae</taxon>
        <taxon>Schizophyllum</taxon>
    </lineage>
</organism>
<dbReference type="SMART" id="SM00490">
    <property type="entry name" value="HELICc"/>
    <property type="match status" value="1"/>
</dbReference>
<keyword evidence="2" id="KW-0238">DNA-binding</keyword>
<dbReference type="GO" id="GO:0005737">
    <property type="term" value="C:cytoplasm"/>
    <property type="evidence" value="ECO:0007669"/>
    <property type="project" value="TreeGrafter"/>
</dbReference>
<gene>
    <name evidence="7" type="ORF">BD626DRAFT_356330</name>
</gene>
<dbReference type="SUPFAM" id="SSF52540">
    <property type="entry name" value="P-loop containing nucleoside triphosphate hydrolases"/>
    <property type="match status" value="1"/>
</dbReference>
<sequence>PEMLCSNVLAPVLELPDFQRRQVAIMVDEAHLMYVWGRSFRTQYTQIGFVRQRFSASAPLVAFTATLRRGRTPEQSPLDCVRRFLGFDEGSYHFIHRSCARYEMQITVRPFSHGRQSEAYPELDWLLGLPGKTLVFCSSIKWGAKIALYLLSKSPGASLKRRPRTYSRLQTDEHNNETLELLLSPSKMLVIATDTLAVGIDIPDILTVIIIEPEDLDDAIQKGGRSGRDASLVPHPRAVIYLPSRVYNDPQSVLDNAEATASQGSKRIDTSLAELALASCKLRSIDEQYGNDPDEPPCSCTRCTLHPRALFPSNCDCSGCQPE</sequence>
<dbReference type="GO" id="GO:0016787">
    <property type="term" value="F:hydrolase activity"/>
    <property type="evidence" value="ECO:0007669"/>
    <property type="project" value="UniProtKB-KW"/>
</dbReference>
<evidence type="ECO:0000259" key="6">
    <source>
        <dbReference type="PROSITE" id="PS51194"/>
    </source>
</evidence>
<feature type="non-terminal residue" evidence="7">
    <location>
        <position position="323"/>
    </location>
</feature>
<comment type="catalytic activity">
    <reaction evidence="4">
        <text>Couples ATP hydrolysis with the unwinding of duplex DNA by translocating in the 3'-5' direction.</text>
        <dbReference type="EC" id="5.6.2.4"/>
    </reaction>
</comment>
<dbReference type="Proteomes" id="UP000320762">
    <property type="component" value="Unassembled WGS sequence"/>
</dbReference>
<evidence type="ECO:0000256" key="3">
    <source>
        <dbReference type="ARBA" id="ARBA00023235"/>
    </source>
</evidence>
<dbReference type="PROSITE" id="PS51194">
    <property type="entry name" value="HELICASE_CTER"/>
    <property type="match status" value="1"/>
</dbReference>
<dbReference type="CDD" id="cd18785">
    <property type="entry name" value="SF2_C"/>
    <property type="match status" value="1"/>
</dbReference>
<comment type="caution">
    <text evidence="7">The sequence shown here is derived from an EMBL/GenBank/DDBJ whole genome shotgun (WGS) entry which is preliminary data.</text>
</comment>
<keyword evidence="7" id="KW-0378">Hydrolase</keyword>
<evidence type="ECO:0000313" key="7">
    <source>
        <dbReference type="EMBL" id="TRM62008.1"/>
    </source>
</evidence>
<accession>A0A550CB39</accession>
<feature type="domain" description="Helicase C-terminal" evidence="6">
    <location>
        <begin position="122"/>
        <end position="276"/>
    </location>
</feature>
<dbReference type="GO" id="GO:0043138">
    <property type="term" value="F:3'-5' DNA helicase activity"/>
    <property type="evidence" value="ECO:0007669"/>
    <property type="project" value="UniProtKB-EC"/>
</dbReference>
<protein>
    <recommendedName>
        <fullName evidence="5">DNA 3'-5' helicase</fullName>
        <ecNumber evidence="5">5.6.2.4</ecNumber>
    </recommendedName>
</protein>
<dbReference type="EMBL" id="VDMD01000014">
    <property type="protein sequence ID" value="TRM62008.1"/>
    <property type="molecule type" value="Genomic_DNA"/>
</dbReference>
<dbReference type="Gene3D" id="3.40.50.300">
    <property type="entry name" value="P-loop containing nucleotide triphosphate hydrolases"/>
    <property type="match status" value="2"/>
</dbReference>
<keyword evidence="8" id="KW-1185">Reference proteome</keyword>
<dbReference type="GO" id="GO:0003677">
    <property type="term" value="F:DNA binding"/>
    <property type="evidence" value="ECO:0007669"/>
    <property type="project" value="UniProtKB-KW"/>
</dbReference>
<dbReference type="GO" id="GO:0000724">
    <property type="term" value="P:double-strand break repair via homologous recombination"/>
    <property type="evidence" value="ECO:0007669"/>
    <property type="project" value="TreeGrafter"/>
</dbReference>
<evidence type="ECO:0000256" key="4">
    <source>
        <dbReference type="ARBA" id="ARBA00034617"/>
    </source>
</evidence>
<dbReference type="GO" id="GO:0009378">
    <property type="term" value="F:four-way junction helicase activity"/>
    <property type="evidence" value="ECO:0007669"/>
    <property type="project" value="TreeGrafter"/>
</dbReference>
<evidence type="ECO:0000256" key="2">
    <source>
        <dbReference type="ARBA" id="ARBA00023125"/>
    </source>
</evidence>
<comment type="similarity">
    <text evidence="1">Belongs to the helicase family. RecQ subfamily.</text>
</comment>
<dbReference type="PANTHER" id="PTHR13710">
    <property type="entry name" value="DNA HELICASE RECQ FAMILY MEMBER"/>
    <property type="match status" value="1"/>
</dbReference>
<keyword evidence="3" id="KW-0413">Isomerase</keyword>
<dbReference type="STRING" id="97359.A0A550CB39"/>
<dbReference type="GO" id="GO:0005694">
    <property type="term" value="C:chromosome"/>
    <property type="evidence" value="ECO:0007669"/>
    <property type="project" value="TreeGrafter"/>
</dbReference>
<dbReference type="OrthoDB" id="3269685at2759"/>
<evidence type="ECO:0000256" key="5">
    <source>
        <dbReference type="ARBA" id="ARBA00034808"/>
    </source>
</evidence>
<reference evidence="7 8" key="1">
    <citation type="journal article" date="2019" name="New Phytol.">
        <title>Comparative genomics reveals unique wood-decay strategies and fruiting body development in the Schizophyllaceae.</title>
        <authorList>
            <person name="Almasi E."/>
            <person name="Sahu N."/>
            <person name="Krizsan K."/>
            <person name="Balint B."/>
            <person name="Kovacs G.M."/>
            <person name="Kiss B."/>
            <person name="Cseklye J."/>
            <person name="Drula E."/>
            <person name="Henrissat B."/>
            <person name="Nagy I."/>
            <person name="Chovatia M."/>
            <person name="Adam C."/>
            <person name="LaButti K."/>
            <person name="Lipzen A."/>
            <person name="Riley R."/>
            <person name="Grigoriev I.V."/>
            <person name="Nagy L.G."/>
        </authorList>
    </citation>
    <scope>NUCLEOTIDE SEQUENCE [LARGE SCALE GENOMIC DNA]</scope>
    <source>
        <strain evidence="7 8">NL-1724</strain>
    </source>
</reference>
<dbReference type="AlphaFoldDB" id="A0A550CB39"/>
<evidence type="ECO:0000313" key="8">
    <source>
        <dbReference type="Proteomes" id="UP000320762"/>
    </source>
</evidence>
<dbReference type="InterPro" id="IPR027417">
    <property type="entry name" value="P-loop_NTPase"/>
</dbReference>
<evidence type="ECO:0000256" key="1">
    <source>
        <dbReference type="ARBA" id="ARBA00005446"/>
    </source>
</evidence>
<proteinExistence type="inferred from homology"/>
<dbReference type="EC" id="5.6.2.4" evidence="5"/>
<dbReference type="Pfam" id="PF00271">
    <property type="entry name" value="Helicase_C"/>
    <property type="match status" value="1"/>
</dbReference>
<dbReference type="PANTHER" id="PTHR13710:SF105">
    <property type="entry name" value="ATP-DEPENDENT DNA HELICASE Q1"/>
    <property type="match status" value="1"/>
</dbReference>
<dbReference type="InterPro" id="IPR001650">
    <property type="entry name" value="Helicase_C-like"/>
</dbReference>
<feature type="non-terminal residue" evidence="7">
    <location>
        <position position="1"/>
    </location>
</feature>